<keyword evidence="2" id="KW-1185">Reference proteome</keyword>
<organism evidence="1 2">
    <name type="scientific">Imbroritus primus</name>
    <dbReference type="NCBI Taxonomy" id="3058603"/>
    <lineage>
        <taxon>Bacteria</taxon>
        <taxon>Pseudomonadati</taxon>
        <taxon>Pseudomonadota</taxon>
        <taxon>Betaproteobacteria</taxon>
        <taxon>Burkholderiales</taxon>
        <taxon>Burkholderiaceae</taxon>
        <taxon>Imbroritus</taxon>
    </lineage>
</organism>
<dbReference type="Proteomes" id="UP000004277">
    <property type="component" value="Unassembled WGS sequence"/>
</dbReference>
<evidence type="ECO:0000313" key="1">
    <source>
        <dbReference type="EMBL" id="TMS56849.1"/>
    </source>
</evidence>
<sequence>MPVIRVEMLAGRTDEQKRTFAREVTKLACETFNCKPDTLHVVFSEIPRNSWATAGTLQSDKS</sequence>
<proteinExistence type="predicted"/>
<comment type="caution">
    <text evidence="1">The sequence shown here is derived from an EMBL/GenBank/DDBJ whole genome shotgun (WGS) entry which is preliminary data.</text>
</comment>
<gene>
    <name evidence="1" type="ORF">MW7_017460</name>
</gene>
<dbReference type="EMBL" id="AKCV02000026">
    <property type="protein sequence ID" value="TMS56849.1"/>
    <property type="molecule type" value="Genomic_DNA"/>
</dbReference>
<protein>
    <submittedName>
        <fullName evidence="1">4-oxalocrotonate tautomerase</fullName>
    </submittedName>
</protein>
<accession>A0ACD3SKT7</accession>
<reference evidence="1" key="1">
    <citation type="submission" date="2019-05" db="EMBL/GenBank/DDBJ databases">
        <title>Revised genome assembly of Burkholderiaceae (previously Ralstonia) sp. PBA.</title>
        <authorList>
            <person name="Gan H.M."/>
        </authorList>
    </citation>
    <scope>NUCLEOTIDE SEQUENCE</scope>
    <source>
        <strain evidence="1">PBA</strain>
    </source>
</reference>
<evidence type="ECO:0000313" key="2">
    <source>
        <dbReference type="Proteomes" id="UP000004277"/>
    </source>
</evidence>
<name>A0ACD3SKT7_9BURK</name>